<dbReference type="Pfam" id="PF14244">
    <property type="entry name" value="Retrotran_gag_3"/>
    <property type="match status" value="1"/>
</dbReference>
<dbReference type="PANTHER" id="PTHR37610:SF101">
    <property type="entry name" value="(RAPE) HYPOTHETICAL PROTEIN"/>
    <property type="match status" value="1"/>
</dbReference>
<evidence type="ECO:0000313" key="3">
    <source>
        <dbReference type="EMBL" id="KAG8374560.1"/>
    </source>
</evidence>
<dbReference type="Proteomes" id="UP000826271">
    <property type="component" value="Unassembled WGS sequence"/>
</dbReference>
<dbReference type="PANTHER" id="PTHR37610">
    <property type="entry name" value="CCHC-TYPE DOMAIN-CONTAINING PROTEIN"/>
    <property type="match status" value="1"/>
</dbReference>
<gene>
    <name evidence="3" type="ORF">BUALT_Bualt10G0008100</name>
</gene>
<protein>
    <recommendedName>
        <fullName evidence="5">Retrotransposon Copia-like N-terminal domain-containing protein</fullName>
    </recommendedName>
</protein>
<evidence type="ECO:0000259" key="2">
    <source>
        <dbReference type="Pfam" id="PF22936"/>
    </source>
</evidence>
<feature type="domain" description="Retrotransposon Copia-like N-terminal" evidence="1">
    <location>
        <begin position="29"/>
        <end position="64"/>
    </location>
</feature>
<comment type="caution">
    <text evidence="3">The sequence shown here is derived from an EMBL/GenBank/DDBJ whole genome shotgun (WGS) entry which is preliminary data.</text>
</comment>
<dbReference type="EMBL" id="WHWC01000010">
    <property type="protein sequence ID" value="KAG8374560.1"/>
    <property type="molecule type" value="Genomic_DNA"/>
</dbReference>
<evidence type="ECO:0000313" key="4">
    <source>
        <dbReference type="Proteomes" id="UP000826271"/>
    </source>
</evidence>
<evidence type="ECO:0008006" key="5">
    <source>
        <dbReference type="Google" id="ProtNLM"/>
    </source>
</evidence>
<accession>A0AAV6X5R3</accession>
<dbReference type="Pfam" id="PF22936">
    <property type="entry name" value="Pol_BBD"/>
    <property type="match status" value="1"/>
</dbReference>
<keyword evidence="4" id="KW-1185">Reference proteome</keyword>
<dbReference type="InterPro" id="IPR054722">
    <property type="entry name" value="PolX-like_BBD"/>
</dbReference>
<dbReference type="AlphaFoldDB" id="A0AAV6X5R3"/>
<reference evidence="3" key="1">
    <citation type="submission" date="2019-10" db="EMBL/GenBank/DDBJ databases">
        <authorList>
            <person name="Zhang R."/>
            <person name="Pan Y."/>
            <person name="Wang J."/>
            <person name="Ma R."/>
            <person name="Yu S."/>
        </authorList>
    </citation>
    <scope>NUCLEOTIDE SEQUENCE</scope>
    <source>
        <strain evidence="3">LA-IB0</strain>
        <tissue evidence="3">Leaf</tissue>
    </source>
</reference>
<proteinExistence type="predicted"/>
<feature type="domain" description="Retrovirus-related Pol polyprotein from transposon TNT 1-94-like beta-barrel" evidence="2">
    <location>
        <begin position="210"/>
        <end position="278"/>
    </location>
</feature>
<sequence>MKGFVRKNLTNKREGIYGVKGGDVGGGVVQLKGANYDEWARLMRTALRAKKKQGFIDGTVTQPDDDSSNLENRWTVNSMLVSWILNTIELTLRSTITHGRGEAMSFAVQANTGDKRHGGEAKDKTVVCSNCNSGGHEPDKCFEVIGYPEWAHRANSAQMIGSLPSAGVTNCQVAGSGVMSGKQWIALLNLLSSCKSNTNEKLSGKNALNWIIDSGTSHHMTGRIECVTDLKDILKCAVGLANGNQTMALKEGSIRLGKHMHLENVLYVPSLNCNLISV</sequence>
<dbReference type="InterPro" id="IPR029472">
    <property type="entry name" value="Copia-like_N"/>
</dbReference>
<evidence type="ECO:0000259" key="1">
    <source>
        <dbReference type="Pfam" id="PF14244"/>
    </source>
</evidence>
<name>A0AAV6X5R3_9LAMI</name>
<organism evidence="3 4">
    <name type="scientific">Buddleja alternifolia</name>
    <dbReference type="NCBI Taxonomy" id="168488"/>
    <lineage>
        <taxon>Eukaryota</taxon>
        <taxon>Viridiplantae</taxon>
        <taxon>Streptophyta</taxon>
        <taxon>Embryophyta</taxon>
        <taxon>Tracheophyta</taxon>
        <taxon>Spermatophyta</taxon>
        <taxon>Magnoliopsida</taxon>
        <taxon>eudicotyledons</taxon>
        <taxon>Gunneridae</taxon>
        <taxon>Pentapetalae</taxon>
        <taxon>asterids</taxon>
        <taxon>lamiids</taxon>
        <taxon>Lamiales</taxon>
        <taxon>Scrophulariaceae</taxon>
        <taxon>Buddlejeae</taxon>
        <taxon>Buddleja</taxon>
    </lineage>
</organism>